<sequence>MTSSTSADLVIIGAGILGCAVAARASAVGLSTVVVDRLGAAGRGSTGSSAGIVRVHAEDVPGSIMADESLPAWTHWREFAEVPGDRPAARFVQCGTLILDGDSPFAARVTQVMRSARVAYDVLDADQVRGAWPDLDISLFGGPFAADDPRFWEAEGRPLRASIHTPSTGYVGDPALAAQNLLDQAQARGARFMRGRSVTGIQRHGSALSAVLLDDGTRIPTGAALDAAGPESMGLLHAMGADADFTVRTRPVREELHHIPLDPDSSLARSGLHLVDSDLGANWRTDGSAVLAGSNGAACDPLEVLTDPNAFSVEPTPAAWERSVLRVARRVPGMGVPSRVQGLAGVYDVTDDWIPIYDRTEVAGLFVALGTSGNQFKTAPVVAEFLVEMIRRGFDGVDQDANPLRYIAPGTGRAIDTSFFSRRRTPHISGGRG</sequence>
<dbReference type="EMBL" id="JBHTEF010000001">
    <property type="protein sequence ID" value="MFC7579948.1"/>
    <property type="molecule type" value="Genomic_DNA"/>
</dbReference>
<feature type="domain" description="FAD dependent oxidoreductase" evidence="2">
    <location>
        <begin position="8"/>
        <end position="389"/>
    </location>
</feature>
<dbReference type="InterPro" id="IPR036188">
    <property type="entry name" value="FAD/NAD-bd_sf"/>
</dbReference>
<dbReference type="Gene3D" id="3.50.50.60">
    <property type="entry name" value="FAD/NAD(P)-binding domain"/>
    <property type="match status" value="1"/>
</dbReference>
<dbReference type="PANTHER" id="PTHR13847">
    <property type="entry name" value="SARCOSINE DEHYDROGENASE-RELATED"/>
    <property type="match status" value="1"/>
</dbReference>
<organism evidence="3 4">
    <name type="scientific">Schaalia naturae</name>
    <dbReference type="NCBI Taxonomy" id="635203"/>
    <lineage>
        <taxon>Bacteria</taxon>
        <taxon>Bacillati</taxon>
        <taxon>Actinomycetota</taxon>
        <taxon>Actinomycetes</taxon>
        <taxon>Actinomycetales</taxon>
        <taxon>Actinomycetaceae</taxon>
        <taxon>Schaalia</taxon>
    </lineage>
</organism>
<dbReference type="SUPFAM" id="SSF51905">
    <property type="entry name" value="FAD/NAD(P)-binding domain"/>
    <property type="match status" value="1"/>
</dbReference>
<dbReference type="InterPro" id="IPR006076">
    <property type="entry name" value="FAD-dep_OxRdtase"/>
</dbReference>
<reference evidence="4" key="1">
    <citation type="journal article" date="2019" name="Int. J. Syst. Evol. Microbiol.">
        <title>The Global Catalogue of Microorganisms (GCM) 10K type strain sequencing project: providing services to taxonomists for standard genome sequencing and annotation.</title>
        <authorList>
            <consortium name="The Broad Institute Genomics Platform"/>
            <consortium name="The Broad Institute Genome Sequencing Center for Infectious Disease"/>
            <person name="Wu L."/>
            <person name="Ma J."/>
        </authorList>
    </citation>
    <scope>NUCLEOTIDE SEQUENCE [LARGE SCALE GENOMIC DNA]</scope>
    <source>
        <strain evidence="4">CCUG 56698</strain>
    </source>
</reference>
<dbReference type="PANTHER" id="PTHR13847:SF287">
    <property type="entry name" value="FAD-DEPENDENT OXIDOREDUCTASE DOMAIN-CONTAINING PROTEIN 1"/>
    <property type="match status" value="1"/>
</dbReference>
<dbReference type="Pfam" id="PF01266">
    <property type="entry name" value="DAO"/>
    <property type="match status" value="1"/>
</dbReference>
<evidence type="ECO:0000313" key="3">
    <source>
        <dbReference type="EMBL" id="MFC7579948.1"/>
    </source>
</evidence>
<protein>
    <submittedName>
        <fullName evidence="3">NAD(P)/FAD-dependent oxidoreductase</fullName>
        <ecNumber evidence="3">1.-.-.-</ecNumber>
    </submittedName>
</protein>
<proteinExistence type="predicted"/>
<comment type="caution">
    <text evidence="3">The sequence shown here is derived from an EMBL/GenBank/DDBJ whole genome shotgun (WGS) entry which is preliminary data.</text>
</comment>
<dbReference type="Gene3D" id="3.30.9.10">
    <property type="entry name" value="D-Amino Acid Oxidase, subunit A, domain 2"/>
    <property type="match status" value="1"/>
</dbReference>
<evidence type="ECO:0000313" key="4">
    <source>
        <dbReference type="Proteomes" id="UP001596527"/>
    </source>
</evidence>
<gene>
    <name evidence="3" type="ORF">ACFQWG_01735</name>
</gene>
<evidence type="ECO:0000259" key="2">
    <source>
        <dbReference type="Pfam" id="PF01266"/>
    </source>
</evidence>
<keyword evidence="4" id="KW-1185">Reference proteome</keyword>
<keyword evidence="1 3" id="KW-0560">Oxidoreductase</keyword>
<evidence type="ECO:0000256" key="1">
    <source>
        <dbReference type="ARBA" id="ARBA00023002"/>
    </source>
</evidence>
<accession>A0ABW2SJY1</accession>
<dbReference type="GO" id="GO:0016491">
    <property type="term" value="F:oxidoreductase activity"/>
    <property type="evidence" value="ECO:0007669"/>
    <property type="project" value="UniProtKB-KW"/>
</dbReference>
<dbReference type="RefSeq" id="WP_380971544.1">
    <property type="nucleotide sequence ID" value="NZ_JBHTEF010000001.1"/>
</dbReference>
<dbReference type="Proteomes" id="UP001596527">
    <property type="component" value="Unassembled WGS sequence"/>
</dbReference>
<dbReference type="EC" id="1.-.-.-" evidence="3"/>
<name>A0ABW2SJY1_9ACTO</name>